<dbReference type="HOGENOM" id="CLU_2191520_0_0_4"/>
<reference evidence="1 2" key="1">
    <citation type="journal article" date="2005" name="Arch. Microbiol.">
        <title>The genome sequence of an anaerobic aromatic-degrading denitrifying bacterium, strain EbN1.</title>
        <authorList>
            <person name="Rabus R."/>
            <person name="Kube M."/>
            <person name="Heider J."/>
            <person name="Beck A."/>
            <person name="Heitmann K."/>
            <person name="Widdel F."/>
            <person name="Reinhardt R."/>
        </authorList>
    </citation>
    <scope>NUCLEOTIDE SEQUENCE [LARGE SCALE GENOMIC DNA]</scope>
    <source>
        <strain evidence="1 2">EbN1</strain>
    </source>
</reference>
<evidence type="ECO:0000313" key="1">
    <source>
        <dbReference type="EMBL" id="CAI09964.1"/>
    </source>
</evidence>
<name>Q5NYA0_AROAE</name>
<dbReference type="EMBL" id="CR555306">
    <property type="protein sequence ID" value="CAI09964.1"/>
    <property type="molecule type" value="Genomic_DNA"/>
</dbReference>
<dbReference type="Proteomes" id="UP000006552">
    <property type="component" value="Chromosome"/>
</dbReference>
<organism evidence="1 2">
    <name type="scientific">Aromatoleum aromaticum (strain DSM 19018 / LMG 30748 / EbN1)</name>
    <name type="common">Azoarcus sp. (strain EbN1)</name>
    <dbReference type="NCBI Taxonomy" id="76114"/>
    <lineage>
        <taxon>Bacteria</taxon>
        <taxon>Pseudomonadati</taxon>
        <taxon>Pseudomonadota</taxon>
        <taxon>Betaproteobacteria</taxon>
        <taxon>Rhodocyclales</taxon>
        <taxon>Rhodocyclaceae</taxon>
        <taxon>Aromatoleum</taxon>
    </lineage>
</organism>
<proteinExistence type="predicted"/>
<keyword evidence="2" id="KW-1185">Reference proteome</keyword>
<accession>Q5NYA0</accession>
<dbReference type="KEGG" id="eba:ebD122"/>
<gene>
    <name evidence="1" type="ORF">ebD122</name>
</gene>
<evidence type="ECO:0000313" key="2">
    <source>
        <dbReference type="Proteomes" id="UP000006552"/>
    </source>
</evidence>
<dbReference type="STRING" id="76114.ebD122"/>
<sequence>MSAVCCSLRPRRPTRGCGGAHRSRSPICFALQRASFQAKPKGRSVLRGRTGGVGFPGPAGSPVHAFAGTITMMLLKPEVSRFASHLHTCKLCPVPFPRGEARREREVK</sequence>
<dbReference type="AlphaFoldDB" id="Q5NYA0"/>
<protein>
    <submittedName>
        <fullName evidence="1">Uncharacterized protein</fullName>
    </submittedName>
</protein>